<keyword evidence="1" id="KW-0812">Transmembrane</keyword>
<evidence type="ECO:0000313" key="2">
    <source>
        <dbReference type="EMBL" id="KAF5374721.1"/>
    </source>
</evidence>
<accession>A0A8H5LZ48</accession>
<keyword evidence="3" id="KW-1185">Reference proteome</keyword>
<dbReference type="AlphaFoldDB" id="A0A8H5LZ48"/>
<organism evidence="2 3">
    <name type="scientific">Collybiopsis confluens</name>
    <dbReference type="NCBI Taxonomy" id="2823264"/>
    <lineage>
        <taxon>Eukaryota</taxon>
        <taxon>Fungi</taxon>
        <taxon>Dikarya</taxon>
        <taxon>Basidiomycota</taxon>
        <taxon>Agaricomycotina</taxon>
        <taxon>Agaricomycetes</taxon>
        <taxon>Agaricomycetidae</taxon>
        <taxon>Agaricales</taxon>
        <taxon>Marasmiineae</taxon>
        <taxon>Omphalotaceae</taxon>
        <taxon>Collybiopsis</taxon>
    </lineage>
</organism>
<sequence>MMYKCWEGVAWRNWLTRIYGSERPSGDIVIFYIRDGMIFFFIVFLAEIFGAVLTVRKSVWAGLPIPWQITAFSISGAKLILNLREAADPAMSATSAVAGGSLNAWRVHAGTSVSL</sequence>
<dbReference type="OrthoDB" id="2961245at2759"/>
<dbReference type="Proteomes" id="UP000518752">
    <property type="component" value="Unassembled WGS sequence"/>
</dbReference>
<name>A0A8H5LZ48_9AGAR</name>
<protein>
    <submittedName>
        <fullName evidence="2">Uncharacterized protein</fullName>
    </submittedName>
</protein>
<evidence type="ECO:0000256" key="1">
    <source>
        <dbReference type="SAM" id="Phobius"/>
    </source>
</evidence>
<feature type="transmembrane region" description="Helical" evidence="1">
    <location>
        <begin position="37"/>
        <end position="55"/>
    </location>
</feature>
<reference evidence="2 3" key="1">
    <citation type="journal article" date="2020" name="ISME J.">
        <title>Uncovering the hidden diversity of litter-decomposition mechanisms in mushroom-forming fungi.</title>
        <authorList>
            <person name="Floudas D."/>
            <person name="Bentzer J."/>
            <person name="Ahren D."/>
            <person name="Johansson T."/>
            <person name="Persson P."/>
            <person name="Tunlid A."/>
        </authorList>
    </citation>
    <scope>NUCLEOTIDE SEQUENCE [LARGE SCALE GENOMIC DNA]</scope>
    <source>
        <strain evidence="2 3">CBS 406.79</strain>
    </source>
</reference>
<keyword evidence="1" id="KW-0472">Membrane</keyword>
<gene>
    <name evidence="2" type="ORF">D9757_011782</name>
</gene>
<evidence type="ECO:0000313" key="3">
    <source>
        <dbReference type="Proteomes" id="UP000518752"/>
    </source>
</evidence>
<proteinExistence type="predicted"/>
<comment type="caution">
    <text evidence="2">The sequence shown here is derived from an EMBL/GenBank/DDBJ whole genome shotgun (WGS) entry which is preliminary data.</text>
</comment>
<dbReference type="EMBL" id="JAACJN010000099">
    <property type="protein sequence ID" value="KAF5374721.1"/>
    <property type="molecule type" value="Genomic_DNA"/>
</dbReference>
<keyword evidence="1" id="KW-1133">Transmembrane helix</keyword>